<dbReference type="Proteomes" id="UP001596422">
    <property type="component" value="Unassembled WGS sequence"/>
</dbReference>
<keyword evidence="3" id="KW-1185">Reference proteome</keyword>
<dbReference type="InterPro" id="IPR043129">
    <property type="entry name" value="ATPase_NBD"/>
</dbReference>
<dbReference type="RefSeq" id="WP_379909371.1">
    <property type="nucleotide sequence ID" value="NZ_JBHSWE010000001.1"/>
</dbReference>
<dbReference type="EMBL" id="JBHSWE010000001">
    <property type="protein sequence ID" value="MFC6670863.1"/>
    <property type="molecule type" value="Genomic_DNA"/>
</dbReference>
<comment type="caution">
    <text evidence="2">The sequence shown here is derived from an EMBL/GenBank/DDBJ whole genome shotgun (WGS) entry which is preliminary data.</text>
</comment>
<evidence type="ECO:0000313" key="3">
    <source>
        <dbReference type="Proteomes" id="UP001596422"/>
    </source>
</evidence>
<dbReference type="PANTHER" id="PTHR30005">
    <property type="entry name" value="EXOPOLYPHOSPHATASE"/>
    <property type="match status" value="1"/>
</dbReference>
<dbReference type="InterPro" id="IPR003695">
    <property type="entry name" value="Ppx_GppA_N"/>
</dbReference>
<protein>
    <recommendedName>
        <fullName evidence="1">Ppx/GppA phosphatase N-terminal domain-containing protein</fullName>
    </recommendedName>
</protein>
<gene>
    <name evidence="2" type="ORF">ACFQDL_12895</name>
</gene>
<dbReference type="Pfam" id="PF02541">
    <property type="entry name" value="Ppx-GppA"/>
    <property type="match status" value="1"/>
</dbReference>
<organism evidence="2 3">
    <name type="scientific">Marinobacterium aestuariivivens</name>
    <dbReference type="NCBI Taxonomy" id="1698799"/>
    <lineage>
        <taxon>Bacteria</taxon>
        <taxon>Pseudomonadati</taxon>
        <taxon>Pseudomonadota</taxon>
        <taxon>Gammaproteobacteria</taxon>
        <taxon>Oceanospirillales</taxon>
        <taxon>Oceanospirillaceae</taxon>
        <taxon>Marinobacterium</taxon>
    </lineage>
</organism>
<feature type="domain" description="Ppx/GppA phosphatase N-terminal" evidence="1">
    <location>
        <begin position="43"/>
        <end position="292"/>
    </location>
</feature>
<sequence>MEDAVKMNSARSQASPEQEPAVLAAIDLGSNSFHMVVGQLLDGEFKRLDVMSEKVQLAAGLDEDKRLSEAAQQRGLECLSRFAQRVRDLPRQAIRIVGTNALREAVNSREFLERAEEVLNTPLEVISGREEARLIYLGVSQSLPPIDGQRLVIDIGGGSTEFIIGRQIEPRELESLEMGCVSFTQRYFADGVISDSAFQKATYAALRELLSIQKSYRRSGWSSCVGSSGTIKAIRNACVTLGFSEEAISAQALQKLRLRILAYRHVDEITEVKPERRAVLPAGLAILCAAFDSWAFTRWGIPTAHCAKACCTRWSAGCIGRIFASTASKP</sequence>
<evidence type="ECO:0000259" key="1">
    <source>
        <dbReference type="Pfam" id="PF02541"/>
    </source>
</evidence>
<proteinExistence type="predicted"/>
<reference evidence="3" key="1">
    <citation type="journal article" date="2019" name="Int. J. Syst. Evol. Microbiol.">
        <title>The Global Catalogue of Microorganisms (GCM) 10K type strain sequencing project: providing services to taxonomists for standard genome sequencing and annotation.</title>
        <authorList>
            <consortium name="The Broad Institute Genomics Platform"/>
            <consortium name="The Broad Institute Genome Sequencing Center for Infectious Disease"/>
            <person name="Wu L."/>
            <person name="Ma J."/>
        </authorList>
    </citation>
    <scope>NUCLEOTIDE SEQUENCE [LARGE SCALE GENOMIC DNA]</scope>
    <source>
        <strain evidence="3">NBRC 111756</strain>
    </source>
</reference>
<dbReference type="InterPro" id="IPR050273">
    <property type="entry name" value="GppA/Ppx_hydrolase"/>
</dbReference>
<name>A0ABW2A084_9GAMM</name>
<dbReference type="SUPFAM" id="SSF53067">
    <property type="entry name" value="Actin-like ATPase domain"/>
    <property type="match status" value="2"/>
</dbReference>
<dbReference type="PANTHER" id="PTHR30005:SF14">
    <property type="entry name" value="EXOPOLYPHOSPHATASE"/>
    <property type="match status" value="1"/>
</dbReference>
<accession>A0ABW2A084</accession>
<dbReference type="CDD" id="cd24053">
    <property type="entry name" value="ASKHA_NBD_EcPPX-GppA-like"/>
    <property type="match status" value="1"/>
</dbReference>
<dbReference type="Gene3D" id="3.30.420.150">
    <property type="entry name" value="Exopolyphosphatase. Domain 2"/>
    <property type="match status" value="1"/>
</dbReference>
<evidence type="ECO:0000313" key="2">
    <source>
        <dbReference type="EMBL" id="MFC6670863.1"/>
    </source>
</evidence>
<dbReference type="Gene3D" id="3.30.420.40">
    <property type="match status" value="1"/>
</dbReference>